<gene>
    <name evidence="1" type="ORF">PSYICH_LOCUS245</name>
</gene>
<dbReference type="PANTHER" id="PTHR46409">
    <property type="entry name" value="HTH PSQ-TYPE DOMAIN-CONTAINING PROTEIN"/>
    <property type="match status" value="1"/>
</dbReference>
<name>A0A9P0CHQ4_9CUCU</name>
<dbReference type="PANTHER" id="PTHR46409:SF1">
    <property type="entry name" value="HTH PSQ-TYPE DOMAIN-CONTAINING PROTEIN"/>
    <property type="match status" value="1"/>
</dbReference>
<evidence type="ECO:0000313" key="2">
    <source>
        <dbReference type="Proteomes" id="UP001153636"/>
    </source>
</evidence>
<dbReference type="Proteomes" id="UP001153636">
    <property type="component" value="Chromosome 1"/>
</dbReference>
<dbReference type="EMBL" id="OV651813">
    <property type="protein sequence ID" value="CAH1099555.1"/>
    <property type="molecule type" value="Genomic_DNA"/>
</dbReference>
<dbReference type="OrthoDB" id="8023395at2759"/>
<organism evidence="1 2">
    <name type="scientific">Psylliodes chrysocephalus</name>
    <dbReference type="NCBI Taxonomy" id="3402493"/>
    <lineage>
        <taxon>Eukaryota</taxon>
        <taxon>Metazoa</taxon>
        <taxon>Ecdysozoa</taxon>
        <taxon>Arthropoda</taxon>
        <taxon>Hexapoda</taxon>
        <taxon>Insecta</taxon>
        <taxon>Pterygota</taxon>
        <taxon>Neoptera</taxon>
        <taxon>Endopterygota</taxon>
        <taxon>Coleoptera</taxon>
        <taxon>Polyphaga</taxon>
        <taxon>Cucujiformia</taxon>
        <taxon>Chrysomeloidea</taxon>
        <taxon>Chrysomelidae</taxon>
        <taxon>Galerucinae</taxon>
        <taxon>Alticini</taxon>
        <taxon>Psylliodes</taxon>
    </lineage>
</organism>
<sequence>MADRVLRLYAGTEKPTSSLTDMAEFITKVYTPMWFNIKLNFSSTSGSFQVFKTIELSRYLRDDSRSIVDTVIKRNAYFIHPENILLCMLTDTREWVRELSLQRILKARENSRETVEVRHFVVPKINFNTTDYFELIYWNECDVTPPPVLRDFTDDTLKNLINETEIPDFDFRSSLAILNPWRDAKN</sequence>
<dbReference type="AlphaFoldDB" id="A0A9P0CHQ4"/>
<evidence type="ECO:0000313" key="1">
    <source>
        <dbReference type="EMBL" id="CAH1099555.1"/>
    </source>
</evidence>
<keyword evidence="2" id="KW-1185">Reference proteome</keyword>
<protein>
    <submittedName>
        <fullName evidence="1">Uncharacterized protein</fullName>
    </submittedName>
</protein>
<reference evidence="1" key="1">
    <citation type="submission" date="2022-01" db="EMBL/GenBank/DDBJ databases">
        <authorList>
            <person name="King R."/>
        </authorList>
    </citation>
    <scope>NUCLEOTIDE SEQUENCE</scope>
</reference>
<accession>A0A9P0CHQ4</accession>
<proteinExistence type="predicted"/>